<accession>A0ABQ3TRY8</accession>
<keyword evidence="5" id="KW-1185">Reference proteome</keyword>
<evidence type="ECO:0000256" key="1">
    <source>
        <dbReference type="ARBA" id="ARBA00022450"/>
    </source>
</evidence>
<dbReference type="SUPFAM" id="SSF47336">
    <property type="entry name" value="ACP-like"/>
    <property type="match status" value="1"/>
</dbReference>
<dbReference type="EMBL" id="BNEK01000002">
    <property type="protein sequence ID" value="GHJ26102.1"/>
    <property type="molecule type" value="Genomic_DNA"/>
</dbReference>
<evidence type="ECO:0000256" key="2">
    <source>
        <dbReference type="ARBA" id="ARBA00022553"/>
    </source>
</evidence>
<dbReference type="Proteomes" id="UP001054854">
    <property type="component" value="Unassembled WGS sequence"/>
</dbReference>
<dbReference type="Pfam" id="PF00550">
    <property type="entry name" value="PP-binding"/>
    <property type="match status" value="1"/>
</dbReference>
<evidence type="ECO:0000313" key="5">
    <source>
        <dbReference type="Proteomes" id="UP001054854"/>
    </source>
</evidence>
<dbReference type="InterPro" id="IPR020806">
    <property type="entry name" value="PKS_PP-bd"/>
</dbReference>
<dbReference type="InterPro" id="IPR009081">
    <property type="entry name" value="PP-bd_ACP"/>
</dbReference>
<comment type="caution">
    <text evidence="4">The sequence shown here is derived from an EMBL/GenBank/DDBJ whole genome shotgun (WGS) entry which is preliminary data.</text>
</comment>
<sequence>MSDVSADFAARQESLRRNWCALLGVEEPAPEQNFFELGGDSMAAMELISRVHGETGCELPLDVLFTDGSLGELESAMR</sequence>
<dbReference type="RefSeq" id="WP_236255834.1">
    <property type="nucleotide sequence ID" value="NZ_BNEK01000002.1"/>
</dbReference>
<organism evidence="4 5">
    <name type="scientific">Streptomyces hygroscopicus</name>
    <dbReference type="NCBI Taxonomy" id="1912"/>
    <lineage>
        <taxon>Bacteria</taxon>
        <taxon>Bacillati</taxon>
        <taxon>Actinomycetota</taxon>
        <taxon>Actinomycetes</taxon>
        <taxon>Kitasatosporales</taxon>
        <taxon>Streptomycetaceae</taxon>
        <taxon>Streptomyces</taxon>
        <taxon>Streptomyces violaceusniger group</taxon>
    </lineage>
</organism>
<gene>
    <name evidence="4" type="ORF">TPA0910_05350</name>
</gene>
<keyword evidence="1" id="KW-0596">Phosphopantetheine</keyword>
<dbReference type="PROSITE" id="PS00012">
    <property type="entry name" value="PHOSPHOPANTETHEINE"/>
    <property type="match status" value="1"/>
</dbReference>
<reference evidence="4" key="1">
    <citation type="submission" date="2024-05" db="EMBL/GenBank/DDBJ databases">
        <title>Whole genome shotgun sequence of Streptomyces hygroscopicus NBRC 113678.</title>
        <authorList>
            <person name="Komaki H."/>
            <person name="Tamura T."/>
        </authorList>
    </citation>
    <scope>NUCLEOTIDE SEQUENCE</scope>
    <source>
        <strain evidence="4">N11-34</strain>
    </source>
</reference>
<dbReference type="InterPro" id="IPR036736">
    <property type="entry name" value="ACP-like_sf"/>
</dbReference>
<evidence type="ECO:0000259" key="3">
    <source>
        <dbReference type="PROSITE" id="PS50075"/>
    </source>
</evidence>
<dbReference type="PROSITE" id="PS50075">
    <property type="entry name" value="CARRIER"/>
    <property type="match status" value="1"/>
</dbReference>
<feature type="domain" description="Carrier" evidence="3">
    <location>
        <begin position="6"/>
        <end position="78"/>
    </location>
</feature>
<protein>
    <recommendedName>
        <fullName evidence="3">Carrier domain-containing protein</fullName>
    </recommendedName>
</protein>
<name>A0ABQ3TRY8_STRHY</name>
<proteinExistence type="predicted"/>
<evidence type="ECO:0000313" key="4">
    <source>
        <dbReference type="EMBL" id="GHJ26102.1"/>
    </source>
</evidence>
<dbReference type="InterPro" id="IPR006162">
    <property type="entry name" value="Ppantetheine_attach_site"/>
</dbReference>
<dbReference type="Gene3D" id="1.10.1200.10">
    <property type="entry name" value="ACP-like"/>
    <property type="match status" value="1"/>
</dbReference>
<dbReference type="SMART" id="SM00823">
    <property type="entry name" value="PKS_PP"/>
    <property type="match status" value="1"/>
</dbReference>
<keyword evidence="2" id="KW-0597">Phosphoprotein</keyword>